<evidence type="ECO:0000313" key="1">
    <source>
        <dbReference type="EMBL" id="MBH0778775.1"/>
    </source>
</evidence>
<reference evidence="1" key="1">
    <citation type="submission" date="2020-11" db="EMBL/GenBank/DDBJ databases">
        <title>Nocardia NEAU-351.nov., a novel actinomycete isolated from the cow dung.</title>
        <authorList>
            <person name="Zhang X."/>
        </authorList>
    </citation>
    <scope>NUCLEOTIDE SEQUENCE</scope>
    <source>
        <strain evidence="1">NEAU-351</strain>
    </source>
</reference>
<accession>A0A931N1T8</accession>
<dbReference type="RefSeq" id="WP_196151072.1">
    <property type="nucleotide sequence ID" value="NZ_JADMLG010000008.1"/>
</dbReference>
<proteinExistence type="predicted"/>
<gene>
    <name evidence="1" type="ORF">IT779_21065</name>
</gene>
<dbReference type="AlphaFoldDB" id="A0A931N1T8"/>
<evidence type="ECO:0000313" key="2">
    <source>
        <dbReference type="Proteomes" id="UP000655751"/>
    </source>
</evidence>
<protein>
    <submittedName>
        <fullName evidence="1">Uncharacterized protein</fullName>
    </submittedName>
</protein>
<keyword evidence="2" id="KW-1185">Reference proteome</keyword>
<name>A0A931N1T8_9NOCA</name>
<sequence>MSKLKTRKPTGAVPWPLILVEGGEKAGKSWAAAEFTADDRLGQSYWLDLGEGAADEYAAIEGADYLVIEHDGTYRSILEQVQAVHAEAKRSNDAGEKPVVLVVDSMTNEWDQLKDWATERARESKRGRKELAADPNAEVKPAGNLWNDSNARHYRIMNLLMQFPGIVIMTARGKEVAVIGSDGNPVAGQRDWKVEGHKNLGYDSSAWVRLSRTDVPQIVGVRSVHAGIRPGVDKVRKAPNFTLSWLIFDVLKCDPATAKVRDLRPLDATPEAVAAAPEHYDDEHTPPSVADRARAQVAAQTLETRLRAELSTANSRDELTRIWKAAGDLPDPKCGELRADVERTVADIERNDAAPTESAEADAA</sequence>
<comment type="caution">
    <text evidence="1">The sequence shown here is derived from an EMBL/GenBank/DDBJ whole genome shotgun (WGS) entry which is preliminary data.</text>
</comment>
<dbReference type="Proteomes" id="UP000655751">
    <property type="component" value="Unassembled WGS sequence"/>
</dbReference>
<organism evidence="1 2">
    <name type="scientific">Nocardia bovistercoris</name>
    <dbReference type="NCBI Taxonomy" id="2785916"/>
    <lineage>
        <taxon>Bacteria</taxon>
        <taxon>Bacillati</taxon>
        <taxon>Actinomycetota</taxon>
        <taxon>Actinomycetes</taxon>
        <taxon>Mycobacteriales</taxon>
        <taxon>Nocardiaceae</taxon>
        <taxon>Nocardia</taxon>
    </lineage>
</organism>
<dbReference type="EMBL" id="JADMLG010000008">
    <property type="protein sequence ID" value="MBH0778775.1"/>
    <property type="molecule type" value="Genomic_DNA"/>
</dbReference>